<sequence length="113" mass="11701">MPALSVTAATVTNRTPPSSRATDSAAARRSSDLRALSSQLWLGSVTIAGFSAGALLPAHPHVVRPALEAARAAVAAGLGETVVEALPFEQAAVAHQRMESRELTGRFVLTSNQ</sequence>
<dbReference type="AlphaFoldDB" id="A0A544VXL5"/>
<protein>
    <submittedName>
        <fullName evidence="2">Zinc-binding dehydrogenase</fullName>
    </submittedName>
</protein>
<evidence type="ECO:0000313" key="2">
    <source>
        <dbReference type="EMBL" id="TQR84734.1"/>
    </source>
</evidence>
<evidence type="ECO:0000313" key="3">
    <source>
        <dbReference type="Proteomes" id="UP000315759"/>
    </source>
</evidence>
<reference evidence="2 3" key="1">
    <citation type="submission" date="2018-10" db="EMBL/GenBank/DDBJ databases">
        <title>Draft genome of Mycobacterium hodleri strain B.</title>
        <authorList>
            <person name="Amande T.J."/>
            <person name="Mcgenity T.J."/>
        </authorList>
    </citation>
    <scope>NUCLEOTIDE SEQUENCE [LARGE SCALE GENOMIC DNA]</scope>
    <source>
        <strain evidence="2 3">B</strain>
    </source>
</reference>
<dbReference type="Gene3D" id="3.40.50.720">
    <property type="entry name" value="NAD(P)-binding Rossmann-like Domain"/>
    <property type="match status" value="1"/>
</dbReference>
<evidence type="ECO:0000256" key="1">
    <source>
        <dbReference type="SAM" id="MobiDB-lite"/>
    </source>
</evidence>
<dbReference type="Pfam" id="PF13602">
    <property type="entry name" value="ADH_zinc_N_2"/>
    <property type="match status" value="1"/>
</dbReference>
<proteinExistence type="predicted"/>
<organism evidence="2 3">
    <name type="scientific">Mycolicibacterium hodleri</name>
    <dbReference type="NCBI Taxonomy" id="49897"/>
    <lineage>
        <taxon>Bacteria</taxon>
        <taxon>Bacillati</taxon>
        <taxon>Actinomycetota</taxon>
        <taxon>Actinomycetes</taxon>
        <taxon>Mycobacteriales</taxon>
        <taxon>Mycobacteriaceae</taxon>
        <taxon>Mycolicibacterium</taxon>
    </lineage>
</organism>
<dbReference type="EMBL" id="VIFX01000027">
    <property type="protein sequence ID" value="TQR84734.1"/>
    <property type="molecule type" value="Genomic_DNA"/>
</dbReference>
<feature type="region of interest" description="Disordered" evidence="1">
    <location>
        <begin position="1"/>
        <end position="26"/>
    </location>
</feature>
<comment type="caution">
    <text evidence="2">The sequence shown here is derived from an EMBL/GenBank/DDBJ whole genome shotgun (WGS) entry which is preliminary data.</text>
</comment>
<keyword evidence="3" id="KW-1185">Reference proteome</keyword>
<dbReference type="Proteomes" id="UP000315759">
    <property type="component" value="Unassembled WGS sequence"/>
</dbReference>
<dbReference type="Gene3D" id="3.90.180.10">
    <property type="entry name" value="Medium-chain alcohol dehydrogenases, catalytic domain"/>
    <property type="match status" value="1"/>
</dbReference>
<name>A0A544VXL5_9MYCO</name>
<accession>A0A544VXL5</accession>
<feature type="compositionally biased region" description="Low complexity" evidence="1">
    <location>
        <begin position="15"/>
        <end position="26"/>
    </location>
</feature>
<gene>
    <name evidence="2" type="ORF">D8S82_20030</name>
</gene>